<dbReference type="EMBL" id="OX597815">
    <property type="protein sequence ID" value="CAI9718489.1"/>
    <property type="molecule type" value="Genomic_DNA"/>
</dbReference>
<evidence type="ECO:0000313" key="2">
    <source>
        <dbReference type="Proteomes" id="UP001162480"/>
    </source>
</evidence>
<reference evidence="1" key="1">
    <citation type="submission" date="2023-08" db="EMBL/GenBank/DDBJ databases">
        <authorList>
            <person name="Alioto T."/>
            <person name="Alioto T."/>
            <person name="Gomez Garrido J."/>
        </authorList>
    </citation>
    <scope>NUCLEOTIDE SEQUENCE</scope>
</reference>
<dbReference type="AlphaFoldDB" id="A0AA36EZ06"/>
<accession>A0AA36EZ06</accession>
<gene>
    <name evidence="1" type="ORF">OCTVUL_1B005382</name>
</gene>
<protein>
    <submittedName>
        <fullName evidence="1">Uncharacterized protein</fullName>
    </submittedName>
</protein>
<sequence>MDLTNKNEKLAQAWKLIKQEQIRANLTIPAIEAVQQSTMYVAFQTNITWTFTIYSLHNYHHTLFLPIADLTLTRKYYKHKRYHDNQALQEDTSLTH</sequence>
<evidence type="ECO:0000313" key="1">
    <source>
        <dbReference type="EMBL" id="CAI9718489.1"/>
    </source>
</evidence>
<name>A0AA36EZ06_OCTVU</name>
<dbReference type="Proteomes" id="UP001162480">
    <property type="component" value="Chromosome 2"/>
</dbReference>
<organism evidence="1 2">
    <name type="scientific">Octopus vulgaris</name>
    <name type="common">Common octopus</name>
    <dbReference type="NCBI Taxonomy" id="6645"/>
    <lineage>
        <taxon>Eukaryota</taxon>
        <taxon>Metazoa</taxon>
        <taxon>Spiralia</taxon>
        <taxon>Lophotrochozoa</taxon>
        <taxon>Mollusca</taxon>
        <taxon>Cephalopoda</taxon>
        <taxon>Coleoidea</taxon>
        <taxon>Octopodiformes</taxon>
        <taxon>Octopoda</taxon>
        <taxon>Incirrata</taxon>
        <taxon>Octopodidae</taxon>
        <taxon>Octopus</taxon>
    </lineage>
</organism>
<keyword evidence="2" id="KW-1185">Reference proteome</keyword>
<proteinExistence type="predicted"/>